<evidence type="ECO:0000256" key="9">
    <source>
        <dbReference type="SAM" id="Phobius"/>
    </source>
</evidence>
<evidence type="ECO:0000256" key="6">
    <source>
        <dbReference type="ARBA" id="ARBA00023180"/>
    </source>
</evidence>
<keyword evidence="3" id="KW-0732">Signal</keyword>
<dbReference type="Gene3D" id="3.90.215.10">
    <property type="entry name" value="Gamma Fibrinogen, chain A, domain 1"/>
    <property type="match status" value="1"/>
</dbReference>
<keyword evidence="9" id="KW-1133">Transmembrane helix</keyword>
<dbReference type="InParanoid" id="C3ZQ37"/>
<dbReference type="PROSITE" id="PS51406">
    <property type="entry name" value="FIBRINOGEN_C_2"/>
    <property type="match status" value="1"/>
</dbReference>
<comment type="subcellular location">
    <subcellularLocation>
        <location evidence="1">Secreted</location>
    </subcellularLocation>
</comment>
<keyword evidence="2" id="KW-0964">Secreted</keyword>
<dbReference type="Pfam" id="PF00147">
    <property type="entry name" value="Fibrinogen_C"/>
    <property type="match status" value="1"/>
</dbReference>
<dbReference type="InterPro" id="IPR037579">
    <property type="entry name" value="FIB_ANG-like"/>
</dbReference>
<dbReference type="PANTHER" id="PTHR47221:SF6">
    <property type="entry name" value="FIBRINOGEN ALPHA CHAIN"/>
    <property type="match status" value="1"/>
</dbReference>
<evidence type="ECO:0000256" key="4">
    <source>
        <dbReference type="ARBA" id="ARBA00023054"/>
    </source>
</evidence>
<evidence type="ECO:0000256" key="3">
    <source>
        <dbReference type="ARBA" id="ARBA00022729"/>
    </source>
</evidence>
<dbReference type="InterPro" id="IPR020837">
    <property type="entry name" value="Fibrinogen_CS"/>
</dbReference>
<feature type="coiled-coil region" evidence="7">
    <location>
        <begin position="471"/>
        <end position="519"/>
    </location>
</feature>
<dbReference type="AlphaFoldDB" id="C3ZQ37"/>
<reference evidence="11" key="1">
    <citation type="journal article" date="2008" name="Nature">
        <title>The amphioxus genome and the evolution of the chordate karyotype.</title>
        <authorList>
            <consortium name="US DOE Joint Genome Institute (JGI-PGF)"/>
            <person name="Putnam N.H."/>
            <person name="Butts T."/>
            <person name="Ferrier D.E.K."/>
            <person name="Furlong R.F."/>
            <person name="Hellsten U."/>
            <person name="Kawashima T."/>
            <person name="Robinson-Rechavi M."/>
            <person name="Shoguchi E."/>
            <person name="Terry A."/>
            <person name="Yu J.-K."/>
            <person name="Benito-Gutierrez E.L."/>
            <person name="Dubchak I."/>
            <person name="Garcia-Fernandez J."/>
            <person name="Gibson-Brown J.J."/>
            <person name="Grigoriev I.V."/>
            <person name="Horton A.C."/>
            <person name="de Jong P.J."/>
            <person name="Jurka J."/>
            <person name="Kapitonov V.V."/>
            <person name="Kohara Y."/>
            <person name="Kuroki Y."/>
            <person name="Lindquist E."/>
            <person name="Lucas S."/>
            <person name="Osoegawa K."/>
            <person name="Pennacchio L.A."/>
            <person name="Salamov A.A."/>
            <person name="Satou Y."/>
            <person name="Sauka-Spengler T."/>
            <person name="Schmutz J."/>
            <person name="Shin-I T."/>
            <person name="Toyoda A."/>
            <person name="Bronner-Fraser M."/>
            <person name="Fujiyama A."/>
            <person name="Holland L.Z."/>
            <person name="Holland P.W.H."/>
            <person name="Satoh N."/>
            <person name="Rokhsar D.S."/>
        </authorList>
    </citation>
    <scope>NUCLEOTIDE SEQUENCE [LARGE SCALE GENOMIC DNA]</scope>
    <source>
        <strain evidence="11">S238N-H82</strain>
        <tissue evidence="11">Testes</tissue>
    </source>
</reference>
<accession>C3ZQ37</accession>
<keyword evidence="6" id="KW-0325">Glycoprotein</keyword>
<feature type="region of interest" description="Disordered" evidence="8">
    <location>
        <begin position="1"/>
        <end position="79"/>
    </location>
</feature>
<keyword evidence="5" id="KW-1015">Disulfide bond</keyword>
<dbReference type="SUPFAM" id="SSF56496">
    <property type="entry name" value="Fibrinogen C-terminal domain-like"/>
    <property type="match status" value="1"/>
</dbReference>
<evidence type="ECO:0000313" key="11">
    <source>
        <dbReference type="EMBL" id="EEN45416.1"/>
    </source>
</evidence>
<dbReference type="InterPro" id="IPR014716">
    <property type="entry name" value="Fibrinogen_a/b/g_C_1"/>
</dbReference>
<keyword evidence="9" id="KW-0812">Transmembrane</keyword>
<sequence>MKTRSKDTKTKAPIQKKIMASTSKEDFPVHLAGRDRAENSAEAPALSGGGGTMHESPHPPNEASVPINPQPNLTYEHMYNPWPSDPMRAQYASNPVYGYDLKGMDPDTDLRPASMEPDAVRNQEEDADDNIDHQPAMMEPYAVTYQDKDADDDIDHQPAMMEPYAVKYQEEDDDDDKDHRPASMQPYAVAYQEKDDDDDKDHRPASMEPYAVAYQEKDADDDSSLMEPDAVRNQEEDADDNIDHQPAMMEPYAVKYQEEDDDDDKDHRPASMQPYAVAYQEKDDDDDKDHRPASMEPYAVAYQEKDADDDSSLSHERGAACTSGNNAGTSGNDAGTSVPRSNDRSRRGTRKPRHAQGVPHGPREAAGGTTPMQQTDWQARADAAASIPNPMYAPGADRTYPGGASGRCALCSFIRSQLIYMAAGIAVLLSLVAMVFALLAFINNGGISELSTTVDSLKSNQDNTSTAVDALKCDQDDMRQLSTTVDALKRNQDNMSAFVDALKLDLDKERNRTAALEQRLYKLPEYSTFRVSGESDGYRLHISGYSGTAGDAMADRHYNNGQRFSTVDRDNDDWYSHCSQQFGQGGWWYRDCGASFLNGRYLGNCGNSCADRQGVVWYHWRGSYSLKSVSMKIRP</sequence>
<dbReference type="eggNOG" id="KOG2579">
    <property type="taxonomic scope" value="Eukaryota"/>
</dbReference>
<evidence type="ECO:0000259" key="10">
    <source>
        <dbReference type="PROSITE" id="PS51406"/>
    </source>
</evidence>
<gene>
    <name evidence="11" type="ORF">BRAFLDRAFT_77847</name>
</gene>
<dbReference type="PROSITE" id="PS00514">
    <property type="entry name" value="FIBRINOGEN_C_1"/>
    <property type="match status" value="1"/>
</dbReference>
<feature type="transmembrane region" description="Helical" evidence="9">
    <location>
        <begin position="418"/>
        <end position="442"/>
    </location>
</feature>
<feature type="domain" description="Fibrinogen C-terminal" evidence="10">
    <location>
        <begin position="525"/>
        <end position="635"/>
    </location>
</feature>
<dbReference type="EMBL" id="GG666659">
    <property type="protein sequence ID" value="EEN45416.1"/>
    <property type="molecule type" value="Genomic_DNA"/>
</dbReference>
<dbReference type="InterPro" id="IPR036056">
    <property type="entry name" value="Fibrinogen-like_C"/>
</dbReference>
<proteinExistence type="predicted"/>
<name>C3ZQ37_BRAFL</name>
<feature type="compositionally biased region" description="Basic and acidic residues" evidence="8">
    <location>
        <begin position="23"/>
        <end position="39"/>
    </location>
</feature>
<organism>
    <name type="scientific">Branchiostoma floridae</name>
    <name type="common">Florida lancelet</name>
    <name type="synonym">Amphioxus</name>
    <dbReference type="NCBI Taxonomy" id="7739"/>
    <lineage>
        <taxon>Eukaryota</taxon>
        <taxon>Metazoa</taxon>
        <taxon>Chordata</taxon>
        <taxon>Cephalochordata</taxon>
        <taxon>Leptocardii</taxon>
        <taxon>Amphioxiformes</taxon>
        <taxon>Branchiostomatidae</taxon>
        <taxon>Branchiostoma</taxon>
    </lineage>
</organism>
<evidence type="ECO:0000256" key="1">
    <source>
        <dbReference type="ARBA" id="ARBA00004613"/>
    </source>
</evidence>
<evidence type="ECO:0000256" key="5">
    <source>
        <dbReference type="ARBA" id="ARBA00023157"/>
    </source>
</evidence>
<dbReference type="PANTHER" id="PTHR47221">
    <property type="entry name" value="FIBRINOGEN ALPHA CHAIN"/>
    <property type="match status" value="1"/>
</dbReference>
<evidence type="ECO:0000256" key="8">
    <source>
        <dbReference type="SAM" id="MobiDB-lite"/>
    </source>
</evidence>
<protein>
    <recommendedName>
        <fullName evidence="10">Fibrinogen C-terminal domain-containing protein</fullName>
    </recommendedName>
</protein>
<dbReference type="InterPro" id="IPR002181">
    <property type="entry name" value="Fibrinogen_a/b/g_C_dom"/>
</dbReference>
<feature type="compositionally biased region" description="Polar residues" evidence="8">
    <location>
        <begin position="322"/>
        <end position="340"/>
    </location>
</feature>
<dbReference type="GO" id="GO:0005576">
    <property type="term" value="C:extracellular region"/>
    <property type="evidence" value="ECO:0007669"/>
    <property type="project" value="UniProtKB-SubCell"/>
</dbReference>
<dbReference type="SMART" id="SM00186">
    <property type="entry name" value="FBG"/>
    <property type="match status" value="1"/>
</dbReference>
<keyword evidence="4 7" id="KW-0175">Coiled coil</keyword>
<evidence type="ECO:0000256" key="7">
    <source>
        <dbReference type="SAM" id="Coils"/>
    </source>
</evidence>
<evidence type="ECO:0000256" key="2">
    <source>
        <dbReference type="ARBA" id="ARBA00022525"/>
    </source>
</evidence>
<feature type="region of interest" description="Disordered" evidence="8">
    <location>
        <begin position="100"/>
        <end position="372"/>
    </location>
</feature>
<feature type="compositionally biased region" description="Basic and acidic residues" evidence="8">
    <location>
        <begin position="1"/>
        <end position="10"/>
    </location>
</feature>
<keyword evidence="9" id="KW-0472">Membrane</keyword>